<accession>A0A3G5ADH5</accession>
<sequence>MSFLSSLVPVHSPVFTKKRQKLCRNENGFCWKLFLVIDIGPSYHLMFQFFKKIEIKLL</sequence>
<reference evidence="1" key="1">
    <citation type="submission" date="2018-10" db="EMBL/GenBank/DDBJ databases">
        <title>Hidden diversity of soil giant viruses.</title>
        <authorList>
            <person name="Schulz F."/>
            <person name="Alteio L."/>
            <person name="Goudeau D."/>
            <person name="Ryan E.M."/>
            <person name="Malmstrom R.R."/>
            <person name="Blanchard J."/>
            <person name="Woyke T."/>
        </authorList>
    </citation>
    <scope>NUCLEOTIDE SEQUENCE</scope>
    <source>
        <strain evidence="1">SAV1</strain>
    </source>
</reference>
<dbReference type="EMBL" id="MK072443">
    <property type="protein sequence ID" value="AYV85217.1"/>
    <property type="molecule type" value="Genomic_DNA"/>
</dbReference>
<gene>
    <name evidence="1" type="ORF">Satyrvirus7_11</name>
</gene>
<protein>
    <submittedName>
        <fullName evidence="1">Uncharacterized protein</fullName>
    </submittedName>
</protein>
<proteinExistence type="predicted"/>
<name>A0A3G5ADH5_9VIRU</name>
<evidence type="ECO:0000313" key="1">
    <source>
        <dbReference type="EMBL" id="AYV85217.1"/>
    </source>
</evidence>
<organism evidence="1">
    <name type="scientific">Satyrvirus sp</name>
    <dbReference type="NCBI Taxonomy" id="2487771"/>
    <lineage>
        <taxon>Viruses</taxon>
        <taxon>Varidnaviria</taxon>
        <taxon>Bamfordvirae</taxon>
        <taxon>Nucleocytoviricota</taxon>
        <taxon>Megaviricetes</taxon>
        <taxon>Imitervirales</taxon>
        <taxon>Mimiviridae</taxon>
        <taxon>Megamimivirinae</taxon>
    </lineage>
</organism>